<name>A0ACC6AEQ4_9BACI</name>
<evidence type="ECO:0000313" key="2">
    <source>
        <dbReference type="Proteomes" id="UP001202289"/>
    </source>
</evidence>
<organism evidence="1 2">
    <name type="scientific">Bacillus cytotoxicus</name>
    <dbReference type="NCBI Taxonomy" id="580165"/>
    <lineage>
        <taxon>Bacteria</taxon>
        <taxon>Bacillati</taxon>
        <taxon>Bacillota</taxon>
        <taxon>Bacilli</taxon>
        <taxon>Bacillales</taxon>
        <taxon>Bacillaceae</taxon>
        <taxon>Bacillus</taxon>
        <taxon>Bacillus cereus group</taxon>
    </lineage>
</organism>
<dbReference type="Proteomes" id="UP001202289">
    <property type="component" value="Unassembled WGS sequence"/>
</dbReference>
<proteinExistence type="predicted"/>
<comment type="caution">
    <text evidence="1">The sequence shown here is derived from an EMBL/GenBank/DDBJ whole genome shotgun (WGS) entry which is preliminary data.</text>
</comment>
<sequence>MKLPIVNEKETLVMSKKLCYSFNDKKVGVWKKHKEHLEDRGWHCKDFYDEEGHIYMIYTKEIVKAERSCEM</sequence>
<gene>
    <name evidence="1" type="ORF">M3215_22780</name>
</gene>
<evidence type="ECO:0000313" key="1">
    <source>
        <dbReference type="EMBL" id="MCM3738522.1"/>
    </source>
</evidence>
<keyword evidence="2" id="KW-1185">Reference proteome</keyword>
<reference evidence="1" key="1">
    <citation type="submission" date="2022-05" db="EMBL/GenBank/DDBJ databases">
        <title>Comparative Genomics of Spacecraft Associated Microbes.</title>
        <authorList>
            <person name="Tran M.T."/>
            <person name="Wright A."/>
            <person name="Seuylemezian A."/>
            <person name="Eisen J."/>
            <person name="Coil D."/>
        </authorList>
    </citation>
    <scope>NUCLEOTIDE SEQUENCE</scope>
    <source>
        <strain evidence="1">FAIRING 10M-2.2</strain>
    </source>
</reference>
<accession>A0ACC6AEQ4</accession>
<protein>
    <submittedName>
        <fullName evidence="1">Uncharacterized protein</fullName>
    </submittedName>
</protein>
<dbReference type="EMBL" id="JAMBOP010000049">
    <property type="protein sequence ID" value="MCM3738522.1"/>
    <property type="molecule type" value="Genomic_DNA"/>
</dbReference>